<protein>
    <recommendedName>
        <fullName evidence="1">DOCKER Lobe C domain-containing protein</fullName>
    </recommendedName>
</protein>
<dbReference type="PANTHER" id="PTHR45653">
    <property type="entry name" value="DEDICATOR OF CYTOKINESIS"/>
    <property type="match status" value="1"/>
</dbReference>
<accession>A0ABQ9DI59</accession>
<name>A0ABQ9DI59_9PASS</name>
<reference evidence="2" key="1">
    <citation type="submission" date="2019-10" db="EMBL/GenBank/DDBJ databases">
        <authorList>
            <person name="Soares A.E.R."/>
            <person name="Aleixo A."/>
            <person name="Schneider P."/>
            <person name="Miyaki C.Y."/>
            <person name="Schneider M.P."/>
            <person name="Mello C."/>
            <person name="Vasconcelos A.T.R."/>
        </authorList>
    </citation>
    <scope>NUCLEOTIDE SEQUENCE</scope>
    <source>
        <tissue evidence="2">Muscle</tissue>
    </source>
</reference>
<dbReference type="Pfam" id="PF20421">
    <property type="entry name" value="DHR-2_Lobe_C"/>
    <property type="match status" value="1"/>
</dbReference>
<organism evidence="2 3">
    <name type="scientific">Willisornis vidua</name>
    <name type="common">Xingu scale-backed antbird</name>
    <dbReference type="NCBI Taxonomy" id="1566151"/>
    <lineage>
        <taxon>Eukaryota</taxon>
        <taxon>Metazoa</taxon>
        <taxon>Chordata</taxon>
        <taxon>Craniata</taxon>
        <taxon>Vertebrata</taxon>
        <taxon>Euteleostomi</taxon>
        <taxon>Archelosauria</taxon>
        <taxon>Archosauria</taxon>
        <taxon>Dinosauria</taxon>
        <taxon>Saurischia</taxon>
        <taxon>Theropoda</taxon>
        <taxon>Coelurosauria</taxon>
        <taxon>Aves</taxon>
        <taxon>Neognathae</taxon>
        <taxon>Neoaves</taxon>
        <taxon>Telluraves</taxon>
        <taxon>Australaves</taxon>
        <taxon>Passeriformes</taxon>
        <taxon>Thamnophilidae</taxon>
        <taxon>Willisornis</taxon>
    </lineage>
</organism>
<feature type="domain" description="DOCKER Lobe C" evidence="1">
    <location>
        <begin position="4"/>
        <end position="44"/>
    </location>
</feature>
<evidence type="ECO:0000313" key="3">
    <source>
        <dbReference type="Proteomes" id="UP001145742"/>
    </source>
</evidence>
<keyword evidence="3" id="KW-1185">Reference proteome</keyword>
<dbReference type="InterPro" id="IPR043162">
    <property type="entry name" value="DOCK_C_lobe_C"/>
</dbReference>
<dbReference type="EMBL" id="WHWB01033531">
    <property type="protein sequence ID" value="KAJ7419275.1"/>
    <property type="molecule type" value="Genomic_DNA"/>
</dbReference>
<evidence type="ECO:0000259" key="1">
    <source>
        <dbReference type="Pfam" id="PF20421"/>
    </source>
</evidence>
<dbReference type="InterPro" id="IPR026791">
    <property type="entry name" value="DOCK"/>
</dbReference>
<comment type="caution">
    <text evidence="2">The sequence shown here is derived from an EMBL/GenBank/DDBJ whole genome shotgun (WGS) entry which is preliminary data.</text>
</comment>
<proteinExistence type="predicted"/>
<evidence type="ECO:0000313" key="2">
    <source>
        <dbReference type="EMBL" id="KAJ7419275.1"/>
    </source>
</evidence>
<sequence>MCLLQIPFLAEGIRLHGEKVTEALRPFHERMEACFRQLRDKVEKQYGVRALVSPCWPHPPQRGGISESYSPSELPLAQSGWRAARRKGILGY</sequence>
<gene>
    <name evidence="2" type="ORF">WISP_54970</name>
</gene>
<dbReference type="Proteomes" id="UP001145742">
    <property type="component" value="Unassembled WGS sequence"/>
</dbReference>
<dbReference type="InterPro" id="IPR046773">
    <property type="entry name" value="DOCKER_Lobe_C"/>
</dbReference>
<dbReference type="Gene3D" id="1.20.58.740">
    <property type="match status" value="1"/>
</dbReference>
<dbReference type="PANTHER" id="PTHR45653:SF1">
    <property type="entry name" value="DEDICATOR OF CYTOKINESIS PROTEIN 1"/>
    <property type="match status" value="1"/>
</dbReference>